<dbReference type="AlphaFoldDB" id="A0A212KZY2"/>
<dbReference type="GO" id="GO:0030234">
    <property type="term" value="F:enzyme regulator activity"/>
    <property type="evidence" value="ECO:0007669"/>
    <property type="project" value="InterPro"/>
</dbReference>
<name>A0A212KZY2_9BACT</name>
<evidence type="ECO:0000313" key="1">
    <source>
        <dbReference type="EMBL" id="SCM70843.1"/>
    </source>
</evidence>
<dbReference type="InterPro" id="IPR015867">
    <property type="entry name" value="N-reg_PII/ATP_PRibTrfase_C"/>
</dbReference>
<dbReference type="PROSITE" id="PS51343">
    <property type="entry name" value="PII_GLNB_DOM"/>
    <property type="match status" value="1"/>
</dbReference>
<dbReference type="InterPro" id="IPR011322">
    <property type="entry name" value="N-reg_PII-like_a/b"/>
</dbReference>
<proteinExistence type="predicted"/>
<gene>
    <name evidence="1" type="ORF">KL86DES1_10670</name>
</gene>
<sequence>MNIQFMSAKLLVVFGECGCGMAIVDASKEGGARGGTRLHGRCLDEDGCGCGSCPGCVDQDIILILMQDEAESVITAVVEGVLKNPQCRAGAAIVLDVPKAMLRASQTASNEPLLHTIEGEDMKSGYTMICSIINYGQAEELMAVARQAGARGGTILGARGTGTEEDVKFFGISLTPEKEFLLIISENAATDAILQALGSQPVFSEPGGGIVFTASIERYISLNA</sequence>
<dbReference type="GO" id="GO:0006808">
    <property type="term" value="P:regulation of nitrogen utilization"/>
    <property type="evidence" value="ECO:0007669"/>
    <property type="project" value="InterPro"/>
</dbReference>
<dbReference type="SUPFAM" id="SSF54913">
    <property type="entry name" value="GlnB-like"/>
    <property type="match status" value="1"/>
</dbReference>
<dbReference type="RefSeq" id="WP_179979497.1">
    <property type="nucleotide sequence ID" value="NZ_LT608333.1"/>
</dbReference>
<organism evidence="1">
    <name type="scientific">uncultured Desulfovibrio sp</name>
    <dbReference type="NCBI Taxonomy" id="167968"/>
    <lineage>
        <taxon>Bacteria</taxon>
        <taxon>Pseudomonadati</taxon>
        <taxon>Thermodesulfobacteriota</taxon>
        <taxon>Desulfovibrionia</taxon>
        <taxon>Desulfovibrionales</taxon>
        <taxon>Desulfovibrionaceae</taxon>
        <taxon>Desulfovibrio</taxon>
        <taxon>environmental samples</taxon>
    </lineage>
</organism>
<dbReference type="EMBL" id="FMJC01000001">
    <property type="protein sequence ID" value="SCM70843.1"/>
    <property type="molecule type" value="Genomic_DNA"/>
</dbReference>
<protein>
    <recommendedName>
        <fullName evidence="2">Nitrogen regulatory protein P-II</fullName>
    </recommendedName>
</protein>
<dbReference type="InterPro" id="IPR002187">
    <property type="entry name" value="N-reg_PII"/>
</dbReference>
<reference evidence="1" key="1">
    <citation type="submission" date="2016-08" db="EMBL/GenBank/DDBJ databases">
        <authorList>
            <person name="Seilhamer J.J."/>
        </authorList>
    </citation>
    <scope>NUCLEOTIDE SEQUENCE</scope>
    <source>
        <strain evidence="1">86-1</strain>
    </source>
</reference>
<evidence type="ECO:0008006" key="2">
    <source>
        <dbReference type="Google" id="ProtNLM"/>
    </source>
</evidence>
<accession>A0A212KZY2</accession>
<dbReference type="Gene3D" id="3.30.70.120">
    <property type="match status" value="1"/>
</dbReference>